<keyword evidence="2" id="KW-0732">Signal</keyword>
<dbReference type="Proteomes" id="UP001285441">
    <property type="component" value="Unassembled WGS sequence"/>
</dbReference>
<dbReference type="EMBL" id="JAULSW010000008">
    <property type="protein sequence ID" value="KAK3372659.1"/>
    <property type="molecule type" value="Genomic_DNA"/>
</dbReference>
<feature type="transmembrane region" description="Helical" evidence="1">
    <location>
        <begin position="461"/>
        <end position="483"/>
    </location>
</feature>
<sequence length="556" mass="61001">MMPTLLRALFFLLVLGWNIPCSLAAFVFLQTHDGYHTDSITEEQFLATPFNQLCTSGDCMSECSKANLTRIFQAVPENVTATVQNYGQPGKNGAVSVTLFGLCTNLVAANDLVQARGNSHVKSFFSSSHFQAVTDPFKKAALPIATCLSDTCGQTRDPSQCARVCNITYLLNNDTDMFDWRQAMLNCTQRLCMSPSVLPYANQDVLGIGVLLSYCIQGVLLLAAAAGVLASMSWKLWKRQDGNPGIIQKLEGPLDTFLTAETYFSISAAIASFILSPSTIDPLNGYALMAVAIVGFLCPVFTLLLLRSHDAHTRFGTSLTFISWLLNTVIFFILLRNLSAFGESVSEDALNQLFEVPTCGGVSSAMTLCQQLTGSNPLQRLTSFFEGSSWTNIHTVPMLWVWTTFALLLLIGEEVWQAVHLHRKKKAVGHQDAVDAAFGQSLKEQPEPDPFHAKYFRLGRFIAVLVLVGLFSLSLGYGFHMVMRFRKVGVIDTHGWSFGQVVAAMFWVPVFLDVAHSVFEKATPFERPFLAGGLGYKTNASDEPLNILSSSRISGT</sequence>
<feature type="signal peptide" evidence="2">
    <location>
        <begin position="1"/>
        <end position="24"/>
    </location>
</feature>
<reference evidence="3" key="1">
    <citation type="journal article" date="2023" name="Mol. Phylogenet. Evol.">
        <title>Genome-scale phylogeny and comparative genomics of the fungal order Sordariales.</title>
        <authorList>
            <person name="Hensen N."/>
            <person name="Bonometti L."/>
            <person name="Westerberg I."/>
            <person name="Brannstrom I.O."/>
            <person name="Guillou S."/>
            <person name="Cros-Aarteil S."/>
            <person name="Calhoun S."/>
            <person name="Haridas S."/>
            <person name="Kuo A."/>
            <person name="Mondo S."/>
            <person name="Pangilinan J."/>
            <person name="Riley R."/>
            <person name="LaButti K."/>
            <person name="Andreopoulos B."/>
            <person name="Lipzen A."/>
            <person name="Chen C."/>
            <person name="Yan M."/>
            <person name="Daum C."/>
            <person name="Ng V."/>
            <person name="Clum A."/>
            <person name="Steindorff A."/>
            <person name="Ohm R.A."/>
            <person name="Martin F."/>
            <person name="Silar P."/>
            <person name="Natvig D.O."/>
            <person name="Lalanne C."/>
            <person name="Gautier V."/>
            <person name="Ament-Velasquez S.L."/>
            <person name="Kruys A."/>
            <person name="Hutchinson M.I."/>
            <person name="Powell A.J."/>
            <person name="Barry K."/>
            <person name="Miller A.N."/>
            <person name="Grigoriev I.V."/>
            <person name="Debuchy R."/>
            <person name="Gladieux P."/>
            <person name="Hiltunen Thoren M."/>
            <person name="Johannesson H."/>
        </authorList>
    </citation>
    <scope>NUCLEOTIDE SEQUENCE</scope>
    <source>
        <strain evidence="3">CBS 232.78</strain>
    </source>
</reference>
<keyword evidence="1" id="KW-1133">Transmembrane helix</keyword>
<feature type="chain" id="PRO_5042056875" evidence="2">
    <location>
        <begin position="25"/>
        <end position="556"/>
    </location>
</feature>
<comment type="caution">
    <text evidence="3">The sequence shown here is derived from an EMBL/GenBank/DDBJ whole genome shotgun (WGS) entry which is preliminary data.</text>
</comment>
<gene>
    <name evidence="3" type="ORF">B0H63DRAFT_302288</name>
</gene>
<dbReference type="AlphaFoldDB" id="A0AAE0N7V2"/>
<feature type="transmembrane region" description="Helical" evidence="1">
    <location>
        <begin position="495"/>
        <end position="519"/>
    </location>
</feature>
<organism evidence="3 4">
    <name type="scientific">Podospora didyma</name>
    <dbReference type="NCBI Taxonomy" id="330526"/>
    <lineage>
        <taxon>Eukaryota</taxon>
        <taxon>Fungi</taxon>
        <taxon>Dikarya</taxon>
        <taxon>Ascomycota</taxon>
        <taxon>Pezizomycotina</taxon>
        <taxon>Sordariomycetes</taxon>
        <taxon>Sordariomycetidae</taxon>
        <taxon>Sordariales</taxon>
        <taxon>Podosporaceae</taxon>
        <taxon>Podospora</taxon>
    </lineage>
</organism>
<protein>
    <submittedName>
        <fullName evidence="3">Uncharacterized protein</fullName>
    </submittedName>
</protein>
<proteinExistence type="predicted"/>
<keyword evidence="1" id="KW-0472">Membrane</keyword>
<feature type="transmembrane region" description="Helical" evidence="1">
    <location>
        <begin position="205"/>
        <end position="230"/>
    </location>
</feature>
<keyword evidence="1" id="KW-0812">Transmembrane</keyword>
<evidence type="ECO:0000256" key="1">
    <source>
        <dbReference type="SAM" id="Phobius"/>
    </source>
</evidence>
<feature type="transmembrane region" description="Helical" evidence="1">
    <location>
        <begin position="286"/>
        <end position="306"/>
    </location>
</feature>
<feature type="transmembrane region" description="Helical" evidence="1">
    <location>
        <begin position="399"/>
        <end position="416"/>
    </location>
</feature>
<reference evidence="3" key="2">
    <citation type="submission" date="2023-06" db="EMBL/GenBank/DDBJ databases">
        <authorList>
            <consortium name="Lawrence Berkeley National Laboratory"/>
            <person name="Haridas S."/>
            <person name="Hensen N."/>
            <person name="Bonometti L."/>
            <person name="Westerberg I."/>
            <person name="Brannstrom I.O."/>
            <person name="Guillou S."/>
            <person name="Cros-Aarteil S."/>
            <person name="Calhoun S."/>
            <person name="Kuo A."/>
            <person name="Mondo S."/>
            <person name="Pangilinan J."/>
            <person name="Riley R."/>
            <person name="LaButti K."/>
            <person name="Andreopoulos B."/>
            <person name="Lipzen A."/>
            <person name="Chen C."/>
            <person name="Yanf M."/>
            <person name="Daum C."/>
            <person name="Ng V."/>
            <person name="Clum A."/>
            <person name="Steindorff A."/>
            <person name="Ohm R."/>
            <person name="Martin F."/>
            <person name="Silar P."/>
            <person name="Natvig D."/>
            <person name="Lalanne C."/>
            <person name="Gautier V."/>
            <person name="Ament-velasquez S.L."/>
            <person name="Kruys A."/>
            <person name="Hutchinson M.I."/>
            <person name="Powell A.J."/>
            <person name="Barry K."/>
            <person name="Miller A.N."/>
            <person name="Grigoriev I.V."/>
            <person name="Debuchy R."/>
            <person name="Gladieux P."/>
            <person name="Thoren M.H."/>
            <person name="Johannesson H."/>
        </authorList>
    </citation>
    <scope>NUCLEOTIDE SEQUENCE</scope>
    <source>
        <strain evidence="3">CBS 232.78</strain>
    </source>
</reference>
<accession>A0AAE0N7V2</accession>
<name>A0AAE0N7V2_9PEZI</name>
<evidence type="ECO:0000313" key="3">
    <source>
        <dbReference type="EMBL" id="KAK3372659.1"/>
    </source>
</evidence>
<keyword evidence="4" id="KW-1185">Reference proteome</keyword>
<evidence type="ECO:0000313" key="4">
    <source>
        <dbReference type="Proteomes" id="UP001285441"/>
    </source>
</evidence>
<feature type="transmembrane region" description="Helical" evidence="1">
    <location>
        <begin position="262"/>
        <end position="280"/>
    </location>
</feature>
<evidence type="ECO:0000256" key="2">
    <source>
        <dbReference type="SAM" id="SignalP"/>
    </source>
</evidence>
<feature type="transmembrane region" description="Helical" evidence="1">
    <location>
        <begin position="318"/>
        <end position="335"/>
    </location>
</feature>